<dbReference type="InterPro" id="IPR001763">
    <property type="entry name" value="Rhodanese-like_dom"/>
</dbReference>
<evidence type="ECO:0000259" key="1">
    <source>
        <dbReference type="PROSITE" id="PS50206"/>
    </source>
</evidence>
<dbReference type="AlphaFoldDB" id="A0A7Z0D9L3"/>
<keyword evidence="2" id="KW-0808">Transferase</keyword>
<dbReference type="PANTHER" id="PTHR43031:SF1">
    <property type="entry name" value="PYRIDINE NUCLEOTIDE-DISULPHIDE OXIDOREDUCTASE"/>
    <property type="match status" value="1"/>
</dbReference>
<proteinExistence type="predicted"/>
<dbReference type="EMBL" id="JACBZS010000001">
    <property type="protein sequence ID" value="NYI71280.1"/>
    <property type="molecule type" value="Genomic_DNA"/>
</dbReference>
<dbReference type="InterPro" id="IPR036873">
    <property type="entry name" value="Rhodanese-like_dom_sf"/>
</dbReference>
<evidence type="ECO:0000313" key="3">
    <source>
        <dbReference type="Proteomes" id="UP000527616"/>
    </source>
</evidence>
<keyword evidence="3" id="KW-1185">Reference proteome</keyword>
<gene>
    <name evidence="2" type="ORF">GGQ54_001840</name>
</gene>
<reference evidence="2 3" key="1">
    <citation type="submission" date="2020-07" db="EMBL/GenBank/DDBJ databases">
        <title>Sequencing the genomes of 1000 actinobacteria strains.</title>
        <authorList>
            <person name="Klenk H.-P."/>
        </authorList>
    </citation>
    <scope>NUCLEOTIDE SEQUENCE [LARGE SCALE GENOMIC DNA]</scope>
    <source>
        <strain evidence="2 3">DSM 103164</strain>
    </source>
</reference>
<dbReference type="Gene3D" id="3.40.250.10">
    <property type="entry name" value="Rhodanese-like domain"/>
    <property type="match status" value="1"/>
</dbReference>
<name>A0A7Z0D9L3_9ACTN</name>
<accession>A0A7Z0D9L3</accession>
<dbReference type="SUPFAM" id="SSF52821">
    <property type="entry name" value="Rhodanese/Cell cycle control phosphatase"/>
    <property type="match status" value="1"/>
</dbReference>
<protein>
    <submittedName>
        <fullName evidence="2">Rhodanese-related sulfurtransferase</fullName>
    </submittedName>
</protein>
<evidence type="ECO:0000313" key="2">
    <source>
        <dbReference type="EMBL" id="NYI71280.1"/>
    </source>
</evidence>
<sequence length="105" mass="11250">MNHTEIPGTDPAGAQRLIDEGYQLLDVRTQEEWDEAHVDGATHIPLDQLVERADEVGDRVVAMCKGGGRSARATAYLRSAGRDVINLEGGITGWVEQGRPVVGAG</sequence>
<dbReference type="SMART" id="SM00450">
    <property type="entry name" value="RHOD"/>
    <property type="match status" value="1"/>
</dbReference>
<organism evidence="2 3">
    <name type="scientific">Naumannella cuiyingiana</name>
    <dbReference type="NCBI Taxonomy" id="1347891"/>
    <lineage>
        <taxon>Bacteria</taxon>
        <taxon>Bacillati</taxon>
        <taxon>Actinomycetota</taxon>
        <taxon>Actinomycetes</taxon>
        <taxon>Propionibacteriales</taxon>
        <taxon>Propionibacteriaceae</taxon>
        <taxon>Naumannella</taxon>
    </lineage>
</organism>
<dbReference type="PANTHER" id="PTHR43031">
    <property type="entry name" value="FAD-DEPENDENT OXIDOREDUCTASE"/>
    <property type="match status" value="1"/>
</dbReference>
<dbReference type="GO" id="GO:0016740">
    <property type="term" value="F:transferase activity"/>
    <property type="evidence" value="ECO:0007669"/>
    <property type="project" value="UniProtKB-KW"/>
</dbReference>
<dbReference type="Proteomes" id="UP000527616">
    <property type="component" value="Unassembled WGS sequence"/>
</dbReference>
<dbReference type="PROSITE" id="PS50206">
    <property type="entry name" value="RHODANESE_3"/>
    <property type="match status" value="1"/>
</dbReference>
<feature type="domain" description="Rhodanese" evidence="1">
    <location>
        <begin position="18"/>
        <end position="103"/>
    </location>
</feature>
<dbReference type="Pfam" id="PF00581">
    <property type="entry name" value="Rhodanese"/>
    <property type="match status" value="1"/>
</dbReference>
<dbReference type="CDD" id="cd00158">
    <property type="entry name" value="RHOD"/>
    <property type="match status" value="1"/>
</dbReference>
<dbReference type="RefSeq" id="WP_179445124.1">
    <property type="nucleotide sequence ID" value="NZ_JACBZS010000001.1"/>
</dbReference>
<dbReference type="InterPro" id="IPR050229">
    <property type="entry name" value="GlpE_sulfurtransferase"/>
</dbReference>
<comment type="caution">
    <text evidence="2">The sequence shown here is derived from an EMBL/GenBank/DDBJ whole genome shotgun (WGS) entry which is preliminary data.</text>
</comment>